<dbReference type="EMBL" id="JAXOVC010000001">
    <property type="protein sequence ID" value="KAK4508708.1"/>
    <property type="molecule type" value="Genomic_DNA"/>
</dbReference>
<reference evidence="2 3" key="1">
    <citation type="journal article" date="2023" name="G3 (Bethesda)">
        <title>A chromosome-level genome assembly of Zasmidium syzygii isolated from banana leaves.</title>
        <authorList>
            <person name="van Westerhoven A.C."/>
            <person name="Mehrabi R."/>
            <person name="Talebi R."/>
            <person name="Steentjes M.B.F."/>
            <person name="Corcolon B."/>
            <person name="Chong P.A."/>
            <person name="Kema G.H.J."/>
            <person name="Seidl M.F."/>
        </authorList>
    </citation>
    <scope>NUCLEOTIDE SEQUENCE [LARGE SCALE GENOMIC DNA]</scope>
    <source>
        <strain evidence="2 3">P124</strain>
    </source>
</reference>
<protein>
    <submittedName>
        <fullName evidence="2">Uncharacterized protein</fullName>
    </submittedName>
</protein>
<dbReference type="Proteomes" id="UP001305779">
    <property type="component" value="Unassembled WGS sequence"/>
</dbReference>
<name>A0ABR0F6D2_ZASCE</name>
<organism evidence="2 3">
    <name type="scientific">Zasmidium cellare</name>
    <name type="common">Wine cellar mold</name>
    <name type="synonym">Racodium cellare</name>
    <dbReference type="NCBI Taxonomy" id="395010"/>
    <lineage>
        <taxon>Eukaryota</taxon>
        <taxon>Fungi</taxon>
        <taxon>Dikarya</taxon>
        <taxon>Ascomycota</taxon>
        <taxon>Pezizomycotina</taxon>
        <taxon>Dothideomycetes</taxon>
        <taxon>Dothideomycetidae</taxon>
        <taxon>Mycosphaerellales</taxon>
        <taxon>Mycosphaerellaceae</taxon>
        <taxon>Zasmidium</taxon>
    </lineage>
</organism>
<keyword evidence="3" id="KW-1185">Reference proteome</keyword>
<feature type="region of interest" description="Disordered" evidence="1">
    <location>
        <begin position="1"/>
        <end position="21"/>
    </location>
</feature>
<proteinExistence type="predicted"/>
<comment type="caution">
    <text evidence="2">The sequence shown here is derived from an EMBL/GenBank/DDBJ whole genome shotgun (WGS) entry which is preliminary data.</text>
</comment>
<accession>A0ABR0F6D2</accession>
<evidence type="ECO:0000313" key="2">
    <source>
        <dbReference type="EMBL" id="KAK4508708.1"/>
    </source>
</evidence>
<evidence type="ECO:0000313" key="3">
    <source>
        <dbReference type="Proteomes" id="UP001305779"/>
    </source>
</evidence>
<evidence type="ECO:0000256" key="1">
    <source>
        <dbReference type="SAM" id="MobiDB-lite"/>
    </source>
</evidence>
<gene>
    <name evidence="2" type="ORF">PRZ48_002447</name>
</gene>
<sequence length="82" mass="9519">MAFSIGKKQNLNGDYHQLTKPRHRKNLASRIVEEISLRRDPAYRHAKKAEKQAKQAEKTAVKEFERKSQKNLRAAYVAGEVR</sequence>